<reference evidence="4" key="1">
    <citation type="submission" date="2022-12" db="EMBL/GenBank/DDBJ databases">
        <authorList>
            <person name="Petersen C."/>
        </authorList>
    </citation>
    <scope>NUCLEOTIDE SEQUENCE</scope>
    <source>
        <strain evidence="4">IBT 35675</strain>
    </source>
</reference>
<keyword evidence="1" id="KW-0677">Repeat</keyword>
<dbReference type="InterPro" id="IPR051165">
    <property type="entry name" value="Multifunctional_ANK_Repeat"/>
</dbReference>
<dbReference type="SUPFAM" id="SSF48403">
    <property type="entry name" value="Ankyrin repeat"/>
    <property type="match status" value="1"/>
</dbReference>
<name>A0A9W9QPV1_PENBR</name>
<protein>
    <recommendedName>
        <fullName evidence="3">F-box domain-containing protein</fullName>
    </recommendedName>
</protein>
<dbReference type="SMART" id="SM00248">
    <property type="entry name" value="ANK"/>
    <property type="match status" value="8"/>
</dbReference>
<reference evidence="4" key="2">
    <citation type="journal article" date="2023" name="IMA Fungus">
        <title>Comparative genomic study of the Penicillium genus elucidates a diverse pangenome and 15 lateral gene transfer events.</title>
        <authorList>
            <person name="Petersen C."/>
            <person name="Sorensen T."/>
            <person name="Nielsen M.R."/>
            <person name="Sondergaard T.E."/>
            <person name="Sorensen J.L."/>
            <person name="Fitzpatrick D.A."/>
            <person name="Frisvad J.C."/>
            <person name="Nielsen K.L."/>
        </authorList>
    </citation>
    <scope>NUCLEOTIDE SEQUENCE</scope>
    <source>
        <strain evidence="4">IBT 35675</strain>
    </source>
</reference>
<sequence length="358" mass="40169">MSLADLPNELLFQVITCLTTPKDLNAFAQTNKHFFLLSNDKLYQALDKQQISNIVEWTAKEGKVEVAKNIIEKCKDKDRMDAIEAETPIIIAAGTGYIKIVELFLEHAFTNDSTNSKAATQADQFRSAVFCAVLFNHKDIVKLLFNFKPHINFYKHNFFSAHPLRDAARCQLLSMSKLLIKYGCDVNDRSGGGPSPLAIAVEKGHVGMVKLFLQKSSLQDGAGNESPIDAKYFRDLVTRAVRSGQNKVVKLLFNFKPHLGFYKRNFYAARPLLKAVRCQLPSMVKLLIRYGCDVNDHRKGGPTALTIAASQPPSKTMEMMQMIQILMDAGAELQDDPNVLLEALESENIELIQFLLER</sequence>
<evidence type="ECO:0000313" key="5">
    <source>
        <dbReference type="Proteomes" id="UP001148299"/>
    </source>
</evidence>
<dbReference type="EMBL" id="JAPZBR010000008">
    <property type="protein sequence ID" value="KAJ5342042.1"/>
    <property type="molecule type" value="Genomic_DNA"/>
</dbReference>
<dbReference type="PANTHER" id="PTHR24123">
    <property type="entry name" value="ANKYRIN REPEAT-CONTAINING"/>
    <property type="match status" value="1"/>
</dbReference>
<accession>A0A9W9QPV1</accession>
<dbReference type="Proteomes" id="UP001148299">
    <property type="component" value="Unassembled WGS sequence"/>
</dbReference>
<dbReference type="Pfam" id="PF12937">
    <property type="entry name" value="F-box-like"/>
    <property type="match status" value="1"/>
</dbReference>
<keyword evidence="5" id="KW-1185">Reference proteome</keyword>
<keyword evidence="2" id="KW-0040">ANK repeat</keyword>
<dbReference type="InterPro" id="IPR002110">
    <property type="entry name" value="Ankyrin_rpt"/>
</dbReference>
<dbReference type="InterPro" id="IPR036770">
    <property type="entry name" value="Ankyrin_rpt-contain_sf"/>
</dbReference>
<dbReference type="Gene3D" id="1.25.40.20">
    <property type="entry name" value="Ankyrin repeat-containing domain"/>
    <property type="match status" value="2"/>
</dbReference>
<evidence type="ECO:0000313" key="4">
    <source>
        <dbReference type="EMBL" id="KAJ5342042.1"/>
    </source>
</evidence>
<evidence type="ECO:0000256" key="1">
    <source>
        <dbReference type="ARBA" id="ARBA00022737"/>
    </source>
</evidence>
<dbReference type="AlphaFoldDB" id="A0A9W9QPV1"/>
<dbReference type="InterPro" id="IPR036047">
    <property type="entry name" value="F-box-like_dom_sf"/>
</dbReference>
<proteinExistence type="predicted"/>
<dbReference type="PROSITE" id="PS50181">
    <property type="entry name" value="FBOX"/>
    <property type="match status" value="1"/>
</dbReference>
<gene>
    <name evidence="4" type="ORF">N7541_011166</name>
</gene>
<dbReference type="PANTHER" id="PTHR24123:SF33">
    <property type="entry name" value="PROTEIN HOS4"/>
    <property type="match status" value="1"/>
</dbReference>
<evidence type="ECO:0000259" key="3">
    <source>
        <dbReference type="PROSITE" id="PS50181"/>
    </source>
</evidence>
<organism evidence="4 5">
    <name type="scientific">Penicillium brevicompactum</name>
    <dbReference type="NCBI Taxonomy" id="5074"/>
    <lineage>
        <taxon>Eukaryota</taxon>
        <taxon>Fungi</taxon>
        <taxon>Dikarya</taxon>
        <taxon>Ascomycota</taxon>
        <taxon>Pezizomycotina</taxon>
        <taxon>Eurotiomycetes</taxon>
        <taxon>Eurotiomycetidae</taxon>
        <taxon>Eurotiales</taxon>
        <taxon>Aspergillaceae</taxon>
        <taxon>Penicillium</taxon>
    </lineage>
</organism>
<dbReference type="InterPro" id="IPR001810">
    <property type="entry name" value="F-box_dom"/>
</dbReference>
<comment type="caution">
    <text evidence="4">The sequence shown here is derived from an EMBL/GenBank/DDBJ whole genome shotgun (WGS) entry which is preliminary data.</text>
</comment>
<feature type="domain" description="F-box" evidence="3">
    <location>
        <begin position="1"/>
        <end position="46"/>
    </location>
</feature>
<dbReference type="SUPFAM" id="SSF81383">
    <property type="entry name" value="F-box domain"/>
    <property type="match status" value="1"/>
</dbReference>
<evidence type="ECO:0000256" key="2">
    <source>
        <dbReference type="ARBA" id="ARBA00023043"/>
    </source>
</evidence>
<dbReference type="Pfam" id="PF12796">
    <property type="entry name" value="Ank_2"/>
    <property type="match status" value="3"/>
</dbReference>
<dbReference type="CDD" id="cd09917">
    <property type="entry name" value="F-box_SF"/>
    <property type="match status" value="1"/>
</dbReference>